<keyword evidence="1" id="KW-0812">Transmembrane</keyword>
<reference evidence="3" key="1">
    <citation type="submission" date="2022-11" db="UniProtKB">
        <authorList>
            <consortium name="WormBaseParasite"/>
        </authorList>
    </citation>
    <scope>IDENTIFICATION</scope>
</reference>
<keyword evidence="1" id="KW-1133">Transmembrane helix</keyword>
<accession>A0A915BNG7</accession>
<name>A0A915BNG7_PARUN</name>
<organism evidence="2 3">
    <name type="scientific">Parascaris univalens</name>
    <name type="common">Nematode worm</name>
    <dbReference type="NCBI Taxonomy" id="6257"/>
    <lineage>
        <taxon>Eukaryota</taxon>
        <taxon>Metazoa</taxon>
        <taxon>Ecdysozoa</taxon>
        <taxon>Nematoda</taxon>
        <taxon>Chromadorea</taxon>
        <taxon>Rhabditida</taxon>
        <taxon>Spirurina</taxon>
        <taxon>Ascaridomorpha</taxon>
        <taxon>Ascaridoidea</taxon>
        <taxon>Ascarididae</taxon>
        <taxon>Parascaris</taxon>
    </lineage>
</organism>
<evidence type="ECO:0000256" key="1">
    <source>
        <dbReference type="SAM" id="Phobius"/>
    </source>
</evidence>
<evidence type="ECO:0000313" key="2">
    <source>
        <dbReference type="Proteomes" id="UP000887569"/>
    </source>
</evidence>
<proteinExistence type="predicted"/>
<keyword evidence="1" id="KW-0472">Membrane</keyword>
<keyword evidence="2" id="KW-1185">Reference proteome</keyword>
<dbReference type="WBParaSite" id="PgR048_g025_t01">
    <property type="protein sequence ID" value="PgR048_g025_t01"/>
    <property type="gene ID" value="PgR048_g025"/>
</dbReference>
<feature type="transmembrane region" description="Helical" evidence="1">
    <location>
        <begin position="21"/>
        <end position="44"/>
    </location>
</feature>
<feature type="transmembrane region" description="Helical" evidence="1">
    <location>
        <begin position="165"/>
        <end position="181"/>
    </location>
</feature>
<evidence type="ECO:0000313" key="3">
    <source>
        <dbReference type="WBParaSite" id="PgR048_g025_t01"/>
    </source>
</evidence>
<dbReference type="AlphaFoldDB" id="A0A915BNG7"/>
<dbReference type="Proteomes" id="UP000887569">
    <property type="component" value="Unplaced"/>
</dbReference>
<sequence>NHSLYCINSSSFSHSSNITSIMYRLITFLCVFVTIEGLVCYMGGSVGNQFPRYFARSCGSSQYCVTITPTLTIGGDFVIKACENVNEESSLPIEIPISVNAKCKAEQCYRTTARIFNTTTLVNMCCCGDYLCNCSPNALDMDRCPNATLNDNDGGGTGAASSNNNLFLLVMIIVFILFGLHEI</sequence>
<protein>
    <submittedName>
        <fullName evidence="3">Uncharacterized protein</fullName>
    </submittedName>
</protein>